<dbReference type="CTD" id="36346271"/>
<dbReference type="RefSeq" id="XP_024345783.1">
    <property type="nucleotide sequence ID" value="XM_024499805.1"/>
</dbReference>
<proteinExistence type="predicted"/>
<evidence type="ECO:0000313" key="2">
    <source>
        <dbReference type="Proteomes" id="UP000019149"/>
    </source>
</evidence>
<dbReference type="AlphaFoldDB" id="W6U871"/>
<comment type="caution">
    <text evidence="1">The sequence shown here is derived from an EMBL/GenBank/DDBJ whole genome shotgun (WGS) entry which is preliminary data.</text>
</comment>
<dbReference type="EMBL" id="APAU02000233">
    <property type="protein sequence ID" value="EUB54587.1"/>
    <property type="molecule type" value="Genomic_DNA"/>
</dbReference>
<reference evidence="1 2" key="1">
    <citation type="journal article" date="2013" name="Nat. Genet.">
        <title>The genome of the hydatid tapeworm Echinococcus granulosus.</title>
        <authorList>
            <person name="Zheng H."/>
            <person name="Zhang W."/>
            <person name="Zhang L."/>
            <person name="Zhang Z."/>
            <person name="Li J."/>
            <person name="Lu G."/>
            <person name="Zhu Y."/>
            <person name="Wang Y."/>
            <person name="Huang Y."/>
            <person name="Liu J."/>
            <person name="Kang H."/>
            <person name="Chen J."/>
            <person name="Wang L."/>
            <person name="Chen A."/>
            <person name="Yu S."/>
            <person name="Gao Z."/>
            <person name="Jin L."/>
            <person name="Gu W."/>
            <person name="Wang Z."/>
            <person name="Zhao L."/>
            <person name="Shi B."/>
            <person name="Wen H."/>
            <person name="Lin R."/>
            <person name="Jones M.K."/>
            <person name="Brejova B."/>
            <person name="Vinar T."/>
            <person name="Zhao G."/>
            <person name="McManus D.P."/>
            <person name="Chen Z."/>
            <person name="Zhou Y."/>
            <person name="Wang S."/>
        </authorList>
    </citation>
    <scope>NUCLEOTIDE SEQUENCE [LARGE SCALE GENOMIC DNA]</scope>
</reference>
<evidence type="ECO:0000313" key="1">
    <source>
        <dbReference type="EMBL" id="EUB54587.1"/>
    </source>
</evidence>
<accession>W6U871</accession>
<protein>
    <submittedName>
        <fullName evidence="1">Uncharacterized protein</fullName>
    </submittedName>
</protein>
<dbReference type="Proteomes" id="UP000019149">
    <property type="component" value="Unassembled WGS sequence"/>
</dbReference>
<sequence length="80" mass="9020">MYMSIQFTWSTHKLVFGGTAPGTRRSVSTAVTTTKFRYCRGLHVRIKALNVVSSVHRSRFDPKKGNARLPITRILSILAQ</sequence>
<organism evidence="1 2">
    <name type="scientific">Echinococcus granulosus</name>
    <name type="common">Hydatid tapeworm</name>
    <dbReference type="NCBI Taxonomy" id="6210"/>
    <lineage>
        <taxon>Eukaryota</taxon>
        <taxon>Metazoa</taxon>
        <taxon>Spiralia</taxon>
        <taxon>Lophotrochozoa</taxon>
        <taxon>Platyhelminthes</taxon>
        <taxon>Cestoda</taxon>
        <taxon>Eucestoda</taxon>
        <taxon>Cyclophyllidea</taxon>
        <taxon>Taeniidae</taxon>
        <taxon>Echinococcus</taxon>
        <taxon>Echinococcus granulosus group</taxon>
    </lineage>
</organism>
<gene>
    <name evidence="1" type="ORF">EGR_10556</name>
</gene>
<keyword evidence="2" id="KW-1185">Reference proteome</keyword>
<dbReference type="KEGG" id="egl:EGR_10556"/>
<dbReference type="GeneID" id="36346271"/>
<name>W6U871_ECHGR</name>